<protein>
    <recommendedName>
        <fullName evidence="4">CTP synthetase</fullName>
    </recommendedName>
</protein>
<evidence type="ECO:0000313" key="2">
    <source>
        <dbReference type="EMBL" id="GAA6195606.1"/>
    </source>
</evidence>
<evidence type="ECO:0000256" key="1">
    <source>
        <dbReference type="SAM" id="Phobius"/>
    </source>
</evidence>
<dbReference type="Proteomes" id="UP001441944">
    <property type="component" value="Unassembled WGS sequence"/>
</dbReference>
<dbReference type="EMBL" id="BAABWU010000002">
    <property type="protein sequence ID" value="GAA6195606.1"/>
    <property type="molecule type" value="Genomic_DNA"/>
</dbReference>
<proteinExistence type="predicted"/>
<reference evidence="2 3" key="1">
    <citation type="submission" date="2024-04" db="EMBL/GenBank/DDBJ databases">
        <title>Draft genome sequence of Pseudophaeobacter arcticus NBRC 116598.</title>
        <authorList>
            <person name="Miyakawa T."/>
            <person name="Kusuya Y."/>
            <person name="Miura T."/>
        </authorList>
    </citation>
    <scope>NUCLEOTIDE SEQUENCE [LARGE SCALE GENOMIC DNA]</scope>
    <source>
        <strain evidence="2 3">SU-CL00105</strain>
    </source>
</reference>
<evidence type="ECO:0008006" key="4">
    <source>
        <dbReference type="Google" id="ProtNLM"/>
    </source>
</evidence>
<organism evidence="2 3">
    <name type="scientific">Pseudophaeobacter arcticus</name>
    <dbReference type="NCBI Taxonomy" id="385492"/>
    <lineage>
        <taxon>Bacteria</taxon>
        <taxon>Pseudomonadati</taxon>
        <taxon>Pseudomonadota</taxon>
        <taxon>Alphaproteobacteria</taxon>
        <taxon>Rhodobacterales</taxon>
        <taxon>Paracoccaceae</taxon>
        <taxon>Pseudophaeobacter</taxon>
    </lineage>
</organism>
<dbReference type="RefSeq" id="WP_353397615.1">
    <property type="nucleotide sequence ID" value="NZ_BAABWU010000002.1"/>
</dbReference>
<feature type="transmembrane region" description="Helical" evidence="1">
    <location>
        <begin position="7"/>
        <end position="29"/>
    </location>
</feature>
<keyword evidence="1" id="KW-0472">Membrane</keyword>
<comment type="caution">
    <text evidence="2">The sequence shown here is derived from an EMBL/GenBank/DDBJ whole genome shotgun (WGS) entry which is preliminary data.</text>
</comment>
<keyword evidence="1" id="KW-0812">Transmembrane</keyword>
<keyword evidence="3" id="KW-1185">Reference proteome</keyword>
<name>A0ABQ0AIA5_9RHOB</name>
<feature type="transmembrane region" description="Helical" evidence="1">
    <location>
        <begin position="35"/>
        <end position="54"/>
    </location>
</feature>
<accession>A0ABQ0AIA5</accession>
<keyword evidence="1" id="KW-1133">Transmembrane helix</keyword>
<sequence length="63" mass="6330">MLRLASILYSLIGSSLAGVGVIAVLVAGFVSVNAILLAAVGGAVLGLPVAWLVARQLYQNAAH</sequence>
<evidence type="ECO:0000313" key="3">
    <source>
        <dbReference type="Proteomes" id="UP001441944"/>
    </source>
</evidence>
<gene>
    <name evidence="2" type="ORF">NBRC116598_10500</name>
</gene>